<feature type="transmembrane region" description="Helical" evidence="2">
    <location>
        <begin position="358"/>
        <end position="377"/>
    </location>
</feature>
<feature type="transmembrane region" description="Helical" evidence="2">
    <location>
        <begin position="315"/>
        <end position="337"/>
    </location>
</feature>
<proteinExistence type="predicted"/>
<dbReference type="InterPro" id="IPR004697">
    <property type="entry name" value="AbgT"/>
</dbReference>
<evidence type="ECO:0000256" key="1">
    <source>
        <dbReference type="SAM" id="MobiDB-lite"/>
    </source>
</evidence>
<dbReference type="AlphaFoldDB" id="A0A1B1Z196"/>
<evidence type="ECO:0000256" key="2">
    <source>
        <dbReference type="SAM" id="Phobius"/>
    </source>
</evidence>
<dbReference type="STRING" id="255247.ABE41_004655"/>
<keyword evidence="2" id="KW-0472">Membrane</keyword>
<feature type="transmembrane region" description="Helical" evidence="2">
    <location>
        <begin position="276"/>
        <end position="295"/>
    </location>
</feature>
<dbReference type="Pfam" id="PF03806">
    <property type="entry name" value="ABG_transport"/>
    <property type="match status" value="1"/>
</dbReference>
<keyword evidence="2" id="KW-1133">Transmembrane helix</keyword>
<dbReference type="GO" id="GO:0015558">
    <property type="term" value="F:secondary active p-aminobenzoyl-glutamate transmembrane transporter activity"/>
    <property type="evidence" value="ECO:0007669"/>
    <property type="project" value="InterPro"/>
</dbReference>
<feature type="transmembrane region" description="Helical" evidence="2">
    <location>
        <begin position="397"/>
        <end position="417"/>
    </location>
</feature>
<dbReference type="Proteomes" id="UP000077412">
    <property type="component" value="Chromosome"/>
</dbReference>
<protein>
    <submittedName>
        <fullName evidence="3">Aminobenzoyl-glutamate transporter</fullName>
    </submittedName>
</protein>
<organism evidence="3 4">
    <name type="scientific">Fictibacillus arsenicus</name>
    <dbReference type="NCBI Taxonomy" id="255247"/>
    <lineage>
        <taxon>Bacteria</taxon>
        <taxon>Bacillati</taxon>
        <taxon>Bacillota</taxon>
        <taxon>Bacilli</taxon>
        <taxon>Bacillales</taxon>
        <taxon>Fictibacillaceae</taxon>
        <taxon>Fictibacillus</taxon>
    </lineage>
</organism>
<dbReference type="PANTHER" id="PTHR30282">
    <property type="entry name" value="P-AMINOBENZOYL GLUTAMATE TRANSPORTER"/>
    <property type="match status" value="1"/>
</dbReference>
<keyword evidence="2" id="KW-0812">Transmembrane</keyword>
<feature type="transmembrane region" description="Helical" evidence="2">
    <location>
        <begin position="130"/>
        <end position="150"/>
    </location>
</feature>
<keyword evidence="4" id="KW-1185">Reference proteome</keyword>
<evidence type="ECO:0000313" key="3">
    <source>
        <dbReference type="EMBL" id="ANX11286.1"/>
    </source>
</evidence>
<dbReference type="PANTHER" id="PTHR30282:SF0">
    <property type="entry name" value="P-AMINOBENZOYL-GLUTAMATE TRANSPORT PROTEIN"/>
    <property type="match status" value="1"/>
</dbReference>
<dbReference type="RefSeq" id="WP_066286971.1">
    <property type="nucleotide sequence ID" value="NZ_CP016761.1"/>
</dbReference>
<dbReference type="OrthoDB" id="3314392at2"/>
<feature type="transmembrane region" description="Helical" evidence="2">
    <location>
        <begin position="42"/>
        <end position="65"/>
    </location>
</feature>
<feature type="transmembrane region" description="Helical" evidence="2">
    <location>
        <begin position="485"/>
        <end position="510"/>
    </location>
</feature>
<feature type="transmembrane region" description="Helical" evidence="2">
    <location>
        <begin position="455"/>
        <end position="473"/>
    </location>
</feature>
<evidence type="ECO:0000313" key="4">
    <source>
        <dbReference type="Proteomes" id="UP000077412"/>
    </source>
</evidence>
<sequence>MARSAIKAVPTPKPPEPDQKPKNFFNRLLDWVEKNGNKLPDVLTLFVIITALILLGSLIAGVSGWSAVNPANNERIAAVNLLNEEGIKRMLTELVSNFVNFPPLGLVLVVMLGVGLAESTGLISAFMRRVVLASPKALILPIIIFIGIVGNAAADAALIVLPPVAAMVFLTLGRHPIAGLAAAYAAVAGGFSANIIISMLDVMLAGFTESAAHLQDKEYIANPAMNYYFMLTSTFVLLPVAVWVTTKIVEPRLGEYHPPDDLEVKKQALSSDEKRGLKWATISLLVYTGIILLVTVPEGAMLRHPKTGELIDSPFMDSLVPIMLLFFLVPAMAYGFGSRALKNDKDVAEHLTKAMSGMGYYIVLAFIAAQMIAYFSWSNLGSIIAITGADFLKESGFTGLPLLLAFILFTALVNLLIASSSAKWAILGPVFVPMFMALDYSPAFTQMAYRIGDSITNTITPMLAYFAILLSFAKKFDKNMGMGTLISSLLPYTIAYTIFWCILFAVWYVLGLPLGPGEYIKM</sequence>
<feature type="transmembrane region" description="Helical" evidence="2">
    <location>
        <begin position="98"/>
        <end position="118"/>
    </location>
</feature>
<gene>
    <name evidence="3" type="ORF">ABE41_004655</name>
</gene>
<reference evidence="3 4" key="1">
    <citation type="submission" date="2016-08" db="EMBL/GenBank/DDBJ databases">
        <title>Complete genome sequence of Fictibacillus arsenicus G25-54, a strain with toxicity to nematodes and a potential arsenic-resistance activity.</title>
        <authorList>
            <person name="Zheng Z."/>
        </authorList>
    </citation>
    <scope>NUCLEOTIDE SEQUENCE [LARGE SCALE GENOMIC DNA]</scope>
    <source>
        <strain evidence="3 4">G25-54</strain>
    </source>
</reference>
<accession>A0A1B1Z196</accession>
<dbReference type="KEGG" id="far:ABE41_004655"/>
<name>A0A1B1Z196_9BACL</name>
<feature type="region of interest" description="Disordered" evidence="1">
    <location>
        <begin position="1"/>
        <end position="20"/>
    </location>
</feature>
<dbReference type="GO" id="GO:1902604">
    <property type="term" value="P:p-aminobenzoyl-glutamate transmembrane transport"/>
    <property type="evidence" value="ECO:0007669"/>
    <property type="project" value="InterPro"/>
</dbReference>
<feature type="transmembrane region" description="Helical" evidence="2">
    <location>
        <begin position="424"/>
        <end position="443"/>
    </location>
</feature>
<dbReference type="EMBL" id="CP016761">
    <property type="protein sequence ID" value="ANX11286.1"/>
    <property type="molecule type" value="Genomic_DNA"/>
</dbReference>
<feature type="transmembrane region" description="Helical" evidence="2">
    <location>
        <begin position="180"/>
        <end position="207"/>
    </location>
</feature>